<feature type="compositionally biased region" description="Basic and acidic residues" evidence="1">
    <location>
        <begin position="147"/>
        <end position="159"/>
    </location>
</feature>
<protein>
    <recommendedName>
        <fullName evidence="4">Heparin binding hemagglutinin HbhA</fullName>
    </recommendedName>
</protein>
<evidence type="ECO:0000256" key="1">
    <source>
        <dbReference type="SAM" id="MobiDB-lite"/>
    </source>
</evidence>
<feature type="region of interest" description="Disordered" evidence="1">
    <location>
        <begin position="132"/>
        <end position="180"/>
    </location>
</feature>
<evidence type="ECO:0000313" key="2">
    <source>
        <dbReference type="EMBL" id="MCQ4045740.1"/>
    </source>
</evidence>
<gene>
    <name evidence="2" type="ORF">NON19_27830</name>
</gene>
<accession>A0ABT1PK55</accession>
<dbReference type="EMBL" id="JANFNH010000048">
    <property type="protein sequence ID" value="MCQ4045740.1"/>
    <property type="molecule type" value="Genomic_DNA"/>
</dbReference>
<dbReference type="Proteomes" id="UP001206206">
    <property type="component" value="Unassembled WGS sequence"/>
</dbReference>
<evidence type="ECO:0008006" key="4">
    <source>
        <dbReference type="Google" id="ProtNLM"/>
    </source>
</evidence>
<name>A0ABT1PK55_9ACTN</name>
<organism evidence="2 3">
    <name type="scientific">Streptantibioticus rubrisoli</name>
    <dbReference type="NCBI Taxonomy" id="1387313"/>
    <lineage>
        <taxon>Bacteria</taxon>
        <taxon>Bacillati</taxon>
        <taxon>Actinomycetota</taxon>
        <taxon>Actinomycetes</taxon>
        <taxon>Kitasatosporales</taxon>
        <taxon>Streptomycetaceae</taxon>
        <taxon>Streptantibioticus</taxon>
    </lineage>
</organism>
<comment type="caution">
    <text evidence="2">The sequence shown here is derived from an EMBL/GenBank/DDBJ whole genome shotgun (WGS) entry which is preliminary data.</text>
</comment>
<sequence length="180" mass="19737">MVTTENVRKALTDLTPLYAVAGAVDLAAEKLREVPPLLEKLGDEAPERINKVRATDPKAVQERVARQAKEVQAKLTERLGAVELDLKRLSDTAQDFALRQVGRAAETAVKAGETYNELVDRGRGAVRTWRGEAAEQTEELAVAIEPEPEHKPETEERPAARKPAAKKTTPRKTTQGKPGE</sequence>
<reference evidence="2 3" key="1">
    <citation type="submission" date="2022-06" db="EMBL/GenBank/DDBJ databases">
        <title>Draft genome sequence of type strain Streptomyces rubrisoli DSM 42083.</title>
        <authorList>
            <person name="Duangmal K."/>
            <person name="Klaysubun C."/>
        </authorList>
    </citation>
    <scope>NUCLEOTIDE SEQUENCE [LARGE SCALE GENOMIC DNA]</scope>
    <source>
        <strain evidence="2 3">DSM 42083</strain>
    </source>
</reference>
<keyword evidence="3" id="KW-1185">Reference proteome</keyword>
<proteinExistence type="predicted"/>
<evidence type="ECO:0000313" key="3">
    <source>
        <dbReference type="Proteomes" id="UP001206206"/>
    </source>
</evidence>
<dbReference type="RefSeq" id="WP_255931890.1">
    <property type="nucleotide sequence ID" value="NZ_JANFNH010000048.1"/>
</dbReference>